<accession>C6XEB4</accession>
<name>C6XEB4_METGS</name>
<dbReference type="KEGG" id="mei:Msip34_1644"/>
<dbReference type="STRING" id="582744.Msip34_1644"/>
<proteinExistence type="predicted"/>
<protein>
    <submittedName>
        <fullName evidence="1">Uncharacterized protein</fullName>
    </submittedName>
</protein>
<evidence type="ECO:0000313" key="2">
    <source>
        <dbReference type="Proteomes" id="UP000002743"/>
    </source>
</evidence>
<reference evidence="2" key="1">
    <citation type="submission" date="2009-07" db="EMBL/GenBank/DDBJ databases">
        <title>Complete sequence of chromosome of Methylovorus sp. SIP3-4.</title>
        <authorList>
            <person name="Lucas S."/>
            <person name="Copeland A."/>
            <person name="Lapidus A."/>
            <person name="Glavina del Rio T."/>
            <person name="Tice H."/>
            <person name="Bruce D."/>
            <person name="Goodwin L."/>
            <person name="Pitluck S."/>
            <person name="Clum A."/>
            <person name="Larimer F."/>
            <person name="Land M."/>
            <person name="Hauser L."/>
            <person name="Kyrpides N."/>
            <person name="Mikhailova N."/>
            <person name="Kayluzhnaya M."/>
            <person name="Chistoserdova L."/>
        </authorList>
    </citation>
    <scope>NUCLEOTIDE SEQUENCE [LARGE SCALE GENOMIC DNA]</scope>
    <source>
        <strain evidence="2">SIP3-4</strain>
    </source>
</reference>
<keyword evidence="2" id="KW-1185">Reference proteome</keyword>
<gene>
    <name evidence="1" type="ordered locus">Msip34_1644</name>
</gene>
<dbReference type="AlphaFoldDB" id="C6XEB4"/>
<reference evidence="1 2" key="2">
    <citation type="journal article" date="2011" name="J. Bacteriol.">
        <title>Genomes of three methylotrophs from a single niche uncover genetic and metabolic divergence of Methylophilaceae.</title>
        <authorList>
            <person name="Lapidus A."/>
            <person name="Clum A."/>
            <person name="Labutti K."/>
            <person name="Kaluzhnaya M.G."/>
            <person name="Lim S."/>
            <person name="Beck D.A."/>
            <person name="Glavina Del Rio T."/>
            <person name="Nolan M."/>
            <person name="Mavromatis K."/>
            <person name="Huntemann M."/>
            <person name="Lucas S."/>
            <person name="Lidstrom M.E."/>
            <person name="Ivanova N."/>
            <person name="Chistoserdova L."/>
        </authorList>
    </citation>
    <scope>NUCLEOTIDE SEQUENCE [LARGE SCALE GENOMIC DNA]</scope>
    <source>
        <strain evidence="1 2">SIP3-4</strain>
    </source>
</reference>
<organism evidence="1 2">
    <name type="scientific">Methylovorus glucosotrophus (strain SIP3-4)</name>
    <dbReference type="NCBI Taxonomy" id="582744"/>
    <lineage>
        <taxon>Bacteria</taxon>
        <taxon>Pseudomonadati</taxon>
        <taxon>Pseudomonadota</taxon>
        <taxon>Betaproteobacteria</taxon>
        <taxon>Nitrosomonadales</taxon>
        <taxon>Methylophilaceae</taxon>
        <taxon>Methylovorus</taxon>
    </lineage>
</organism>
<dbReference type="Proteomes" id="UP000002743">
    <property type="component" value="Chromosome"/>
</dbReference>
<dbReference type="OrthoDB" id="8946427at2"/>
<dbReference type="HOGENOM" id="CLU_1904272_0_0_4"/>
<dbReference type="eggNOG" id="ENOG5033FXA">
    <property type="taxonomic scope" value="Bacteria"/>
</dbReference>
<dbReference type="EMBL" id="CP001674">
    <property type="protein sequence ID" value="ACT50889.1"/>
    <property type="molecule type" value="Genomic_DNA"/>
</dbReference>
<dbReference type="RefSeq" id="WP_015830304.1">
    <property type="nucleotide sequence ID" value="NC_012969.1"/>
</dbReference>
<evidence type="ECO:0000313" key="1">
    <source>
        <dbReference type="EMBL" id="ACT50889.1"/>
    </source>
</evidence>
<sequence>MQLPHEITPKVIRAIFTQLHGRFGNQFLDKFRTGKTIETDGGPRDAGIEFAIKTWTTGLTGLSPEQIRHGLLGLYEWPPSLDEFKSMCLSYRPLTEFSVKLPPPVRTDEQIQHNRALYQQTREALGWGRKLGA</sequence>